<name>A0A151NL31_ALLMI</name>
<evidence type="ECO:0000313" key="1">
    <source>
        <dbReference type="EMBL" id="KYO37379.1"/>
    </source>
</evidence>
<protein>
    <submittedName>
        <fullName evidence="1">Uncharacterized protein</fullName>
    </submittedName>
</protein>
<sequence>MGHSTQTGYCRKSKAEKTQKCSADSTLLHCSNKIRLTSFSGEDPCFPPVSNSLKYKTGITYHKKIIHSTPNQDNHFNHAPNTQQNV</sequence>
<comment type="caution">
    <text evidence="1">The sequence shown here is derived from an EMBL/GenBank/DDBJ whole genome shotgun (WGS) entry which is preliminary data.</text>
</comment>
<reference evidence="1 2" key="1">
    <citation type="journal article" date="2012" name="Genome Biol.">
        <title>Sequencing three crocodilian genomes to illuminate the evolution of archosaurs and amniotes.</title>
        <authorList>
            <person name="St John J.A."/>
            <person name="Braun E.L."/>
            <person name="Isberg S.R."/>
            <person name="Miles L.G."/>
            <person name="Chong A.Y."/>
            <person name="Gongora J."/>
            <person name="Dalzell P."/>
            <person name="Moran C."/>
            <person name="Bed'hom B."/>
            <person name="Abzhanov A."/>
            <person name="Burgess S.C."/>
            <person name="Cooksey A.M."/>
            <person name="Castoe T.A."/>
            <person name="Crawford N.G."/>
            <person name="Densmore L.D."/>
            <person name="Drew J.C."/>
            <person name="Edwards S.V."/>
            <person name="Faircloth B.C."/>
            <person name="Fujita M.K."/>
            <person name="Greenwold M.J."/>
            <person name="Hoffmann F.G."/>
            <person name="Howard J.M."/>
            <person name="Iguchi T."/>
            <person name="Janes D.E."/>
            <person name="Khan S.Y."/>
            <person name="Kohno S."/>
            <person name="de Koning A.J."/>
            <person name="Lance S.L."/>
            <person name="McCarthy F.M."/>
            <person name="McCormack J.E."/>
            <person name="Merchant M.E."/>
            <person name="Peterson D.G."/>
            <person name="Pollock D.D."/>
            <person name="Pourmand N."/>
            <person name="Raney B.J."/>
            <person name="Roessler K.A."/>
            <person name="Sanford J.R."/>
            <person name="Sawyer R.H."/>
            <person name="Schmidt C.J."/>
            <person name="Triplett E.W."/>
            <person name="Tuberville T.D."/>
            <person name="Venegas-Anaya M."/>
            <person name="Howard J.T."/>
            <person name="Jarvis E.D."/>
            <person name="Guillette L.J.Jr."/>
            <person name="Glenn T.C."/>
            <person name="Green R.E."/>
            <person name="Ray D.A."/>
        </authorList>
    </citation>
    <scope>NUCLEOTIDE SEQUENCE [LARGE SCALE GENOMIC DNA]</scope>
    <source>
        <strain evidence="1">KSC_2009_1</strain>
    </source>
</reference>
<evidence type="ECO:0000313" key="2">
    <source>
        <dbReference type="Proteomes" id="UP000050525"/>
    </source>
</evidence>
<proteinExistence type="predicted"/>
<gene>
    <name evidence="1" type="ORF">Y1Q_0017203</name>
</gene>
<dbReference type="EMBL" id="AKHW03002722">
    <property type="protein sequence ID" value="KYO37379.1"/>
    <property type="molecule type" value="Genomic_DNA"/>
</dbReference>
<keyword evidence="2" id="KW-1185">Reference proteome</keyword>
<accession>A0A151NL31</accession>
<organism evidence="1 2">
    <name type="scientific">Alligator mississippiensis</name>
    <name type="common">American alligator</name>
    <dbReference type="NCBI Taxonomy" id="8496"/>
    <lineage>
        <taxon>Eukaryota</taxon>
        <taxon>Metazoa</taxon>
        <taxon>Chordata</taxon>
        <taxon>Craniata</taxon>
        <taxon>Vertebrata</taxon>
        <taxon>Euteleostomi</taxon>
        <taxon>Archelosauria</taxon>
        <taxon>Archosauria</taxon>
        <taxon>Crocodylia</taxon>
        <taxon>Alligatoridae</taxon>
        <taxon>Alligatorinae</taxon>
        <taxon>Alligator</taxon>
    </lineage>
</organism>
<dbReference type="AlphaFoldDB" id="A0A151NL31"/>
<dbReference type="Proteomes" id="UP000050525">
    <property type="component" value="Unassembled WGS sequence"/>
</dbReference>